<sequence>MAASHLSRYMRVSYLVTSPMTWKKVEYEDWAHFYPDNNGGLTQAPWREKCERCEQGLASTAGMACDIQSIQGSVKDE</sequence>
<organism evidence="2 4">
    <name type="scientific">Leishmania shawi</name>
    <dbReference type="NCBI Taxonomy" id="5680"/>
    <lineage>
        <taxon>Eukaryota</taxon>
        <taxon>Discoba</taxon>
        <taxon>Euglenozoa</taxon>
        <taxon>Kinetoplastea</taxon>
        <taxon>Metakinetoplastina</taxon>
        <taxon>Trypanosomatida</taxon>
        <taxon>Trypanosomatidae</taxon>
        <taxon>Leishmaniinae</taxon>
        <taxon>Leishmania</taxon>
        <taxon>Leishmania guyanensis species complex</taxon>
    </lineage>
</organism>
<dbReference type="Proteomes" id="UP001500493">
    <property type="component" value="Unassembled WGS sequence"/>
</dbReference>
<evidence type="ECO:0000313" key="2">
    <source>
        <dbReference type="EMBL" id="KAL0517411.1"/>
    </source>
</evidence>
<reference evidence="2 3" key="1">
    <citation type="submission" date="2024-02" db="EMBL/GenBank/DDBJ databases">
        <title>FIRST GENOME SEQUENCES OF Leishmania (Viannia) shawi, Leishmania (Viannia) lindenbergi AND Leishmania (Viannia) utingensis.</title>
        <authorList>
            <person name="Resadore F."/>
            <person name="Custodio M.G.F."/>
            <person name="Boite M.C."/>
            <person name="Cupolillo E."/>
            <person name="Ferreira G.E.M."/>
        </authorList>
    </citation>
    <scope>NUCLEOTIDE SEQUENCE</scope>
    <source>
        <strain evidence="1 3">MCEB/BR/1984/M8408</strain>
        <strain evidence="2">MHOM/BR/2013/18 LTA MLF</strain>
    </source>
</reference>
<comment type="caution">
    <text evidence="2">The sequence shown here is derived from an EMBL/GenBank/DDBJ whole genome shotgun (WGS) entry which is preliminary data.</text>
</comment>
<evidence type="ECO:0000313" key="3">
    <source>
        <dbReference type="Proteomes" id="UP001443563"/>
    </source>
</evidence>
<dbReference type="Proteomes" id="UP001443563">
    <property type="component" value="Unassembled WGS sequence"/>
</dbReference>
<proteinExistence type="predicted"/>
<dbReference type="EMBL" id="JBAMZM010000037">
    <property type="protein sequence ID" value="KAL0493279.1"/>
    <property type="molecule type" value="Genomic_DNA"/>
</dbReference>
<name>A0AAW3B7F8_9TRYP</name>
<accession>A0AAW3B7F8</accession>
<evidence type="ECO:0000313" key="4">
    <source>
        <dbReference type="Proteomes" id="UP001500493"/>
    </source>
</evidence>
<keyword evidence="3" id="KW-1185">Reference proteome</keyword>
<evidence type="ECO:0000313" key="1">
    <source>
        <dbReference type="EMBL" id="KAL0493279.1"/>
    </source>
</evidence>
<protein>
    <submittedName>
        <fullName evidence="2">Uncharacterized protein</fullName>
    </submittedName>
</protein>
<gene>
    <name evidence="1" type="ORF">Q4I29_008234</name>
    <name evidence="2" type="ORF">Q4I32_008254</name>
</gene>
<dbReference type="EMBL" id="JBAMZJ010000037">
    <property type="protein sequence ID" value="KAL0517411.1"/>
    <property type="molecule type" value="Genomic_DNA"/>
</dbReference>
<dbReference type="AlphaFoldDB" id="A0AAW3B7F8"/>